<organism evidence="3 4">
    <name type="scientific">Hathewaya proteolytica DSM 3090</name>
    <dbReference type="NCBI Taxonomy" id="1121331"/>
    <lineage>
        <taxon>Bacteria</taxon>
        <taxon>Bacillati</taxon>
        <taxon>Bacillota</taxon>
        <taxon>Clostridia</taxon>
        <taxon>Eubacteriales</taxon>
        <taxon>Clostridiaceae</taxon>
        <taxon>Hathewaya</taxon>
    </lineage>
</organism>
<dbReference type="GO" id="GO:0003677">
    <property type="term" value="F:DNA binding"/>
    <property type="evidence" value="ECO:0007669"/>
    <property type="project" value="UniProtKB-KW"/>
</dbReference>
<name>A0A1M6NUA9_9CLOT</name>
<feature type="domain" description="HTH cro/C1-type" evidence="2">
    <location>
        <begin position="7"/>
        <end position="61"/>
    </location>
</feature>
<accession>A0A1M6NUA9</accession>
<dbReference type="PANTHER" id="PTHR46558">
    <property type="entry name" value="TRACRIPTIONAL REGULATORY PROTEIN-RELATED-RELATED"/>
    <property type="match status" value="1"/>
</dbReference>
<dbReference type="InterPro" id="IPR001387">
    <property type="entry name" value="Cro/C1-type_HTH"/>
</dbReference>
<dbReference type="EMBL" id="FRAD01000011">
    <property type="protein sequence ID" value="SHJ99295.1"/>
    <property type="molecule type" value="Genomic_DNA"/>
</dbReference>
<dbReference type="AlphaFoldDB" id="A0A1M6NUA9"/>
<evidence type="ECO:0000313" key="4">
    <source>
        <dbReference type="Proteomes" id="UP000183952"/>
    </source>
</evidence>
<dbReference type="PROSITE" id="PS50943">
    <property type="entry name" value="HTH_CROC1"/>
    <property type="match status" value="1"/>
</dbReference>
<dbReference type="PANTHER" id="PTHR46558:SF11">
    <property type="entry name" value="HTH-TYPE TRANSCRIPTIONAL REGULATOR XRE"/>
    <property type="match status" value="1"/>
</dbReference>
<keyword evidence="1" id="KW-0238">DNA-binding</keyword>
<dbReference type="InterPro" id="IPR010982">
    <property type="entry name" value="Lambda_DNA-bd_dom_sf"/>
</dbReference>
<dbReference type="SMART" id="SM00530">
    <property type="entry name" value="HTH_XRE"/>
    <property type="match status" value="1"/>
</dbReference>
<sequence>MSIGKKIKELRLSKNMKQSDLAEKSGISRVAIGNYERGDRIPKADVLSSIAAALGVSVYDLTMDSAQQKEDMKVIKSMPEVEAIAQRFNIDIKKSFDDDGDGEYLRYVYISYEGNEFRLTGAQYETLCKRITDSVIINILASDKYK</sequence>
<protein>
    <submittedName>
        <fullName evidence="3">Transcriptional regulator, contains XRE-family HTH domain</fullName>
    </submittedName>
</protein>
<proteinExistence type="predicted"/>
<reference evidence="3 4" key="1">
    <citation type="submission" date="2016-11" db="EMBL/GenBank/DDBJ databases">
        <authorList>
            <person name="Jaros S."/>
            <person name="Januszkiewicz K."/>
            <person name="Wedrychowicz H."/>
        </authorList>
    </citation>
    <scope>NUCLEOTIDE SEQUENCE [LARGE SCALE GENOMIC DNA]</scope>
    <source>
        <strain evidence="3 4">DSM 3090</strain>
    </source>
</reference>
<dbReference type="RefSeq" id="WP_072903466.1">
    <property type="nucleotide sequence ID" value="NZ_FRAD01000011.1"/>
</dbReference>
<dbReference type="STRING" id="1121331.SAMN02745248_01499"/>
<dbReference type="OrthoDB" id="9785138at2"/>
<dbReference type="CDD" id="cd00093">
    <property type="entry name" value="HTH_XRE"/>
    <property type="match status" value="1"/>
</dbReference>
<dbReference type="Proteomes" id="UP000183952">
    <property type="component" value="Unassembled WGS sequence"/>
</dbReference>
<evidence type="ECO:0000313" key="3">
    <source>
        <dbReference type="EMBL" id="SHJ99295.1"/>
    </source>
</evidence>
<evidence type="ECO:0000256" key="1">
    <source>
        <dbReference type="ARBA" id="ARBA00023125"/>
    </source>
</evidence>
<keyword evidence="4" id="KW-1185">Reference proteome</keyword>
<gene>
    <name evidence="3" type="ORF">SAMN02745248_01499</name>
</gene>
<dbReference type="Gene3D" id="1.10.260.40">
    <property type="entry name" value="lambda repressor-like DNA-binding domains"/>
    <property type="match status" value="1"/>
</dbReference>
<dbReference type="SUPFAM" id="SSF47413">
    <property type="entry name" value="lambda repressor-like DNA-binding domains"/>
    <property type="match status" value="1"/>
</dbReference>
<dbReference type="Pfam" id="PF01381">
    <property type="entry name" value="HTH_3"/>
    <property type="match status" value="1"/>
</dbReference>
<evidence type="ECO:0000259" key="2">
    <source>
        <dbReference type="PROSITE" id="PS50943"/>
    </source>
</evidence>